<dbReference type="Pfam" id="PF00440">
    <property type="entry name" value="TetR_N"/>
    <property type="match status" value="1"/>
</dbReference>
<dbReference type="Proteomes" id="UP001057753">
    <property type="component" value="Unassembled WGS sequence"/>
</dbReference>
<dbReference type="PANTHER" id="PTHR43479:SF11">
    <property type="entry name" value="ACREF_ENVCD OPERON REPRESSOR-RELATED"/>
    <property type="match status" value="1"/>
</dbReference>
<dbReference type="Pfam" id="PF16295">
    <property type="entry name" value="TetR_C_10"/>
    <property type="match status" value="1"/>
</dbReference>
<dbReference type="PRINTS" id="PR00455">
    <property type="entry name" value="HTHTETR"/>
</dbReference>
<gene>
    <name evidence="5" type="ORF">HXA33_17355</name>
</gene>
<dbReference type="Gene3D" id="1.10.357.10">
    <property type="entry name" value="Tetracycline Repressor, domain 2"/>
    <property type="match status" value="1"/>
</dbReference>
<comment type="caution">
    <text evidence="5">The sequence shown here is derived from an EMBL/GenBank/DDBJ whole genome shotgun (WGS) entry which is preliminary data.</text>
</comment>
<dbReference type="EMBL" id="JABXYM010000001">
    <property type="protein sequence ID" value="MCR6098300.1"/>
    <property type="molecule type" value="Genomic_DNA"/>
</dbReference>
<reference evidence="5" key="1">
    <citation type="submission" date="2020-06" db="EMBL/GenBank/DDBJ databases">
        <title>Insight into the genomes of haloalkaliphilic bacilli from Kenyan soda lakes.</title>
        <authorList>
            <person name="Mwirichia R."/>
            <person name="Villamizar G.C."/>
            <person name="Poehlein A."/>
            <person name="Mugweru J."/>
            <person name="Kipnyargis A."/>
            <person name="Kiplimo D."/>
            <person name="Orwa P."/>
            <person name="Daniel R."/>
        </authorList>
    </citation>
    <scope>NUCLEOTIDE SEQUENCE</scope>
    <source>
        <strain evidence="5">B1096_S55</strain>
    </source>
</reference>
<evidence type="ECO:0000256" key="1">
    <source>
        <dbReference type="ARBA" id="ARBA00022491"/>
    </source>
</evidence>
<evidence type="ECO:0000259" key="4">
    <source>
        <dbReference type="PROSITE" id="PS50977"/>
    </source>
</evidence>
<dbReference type="GO" id="GO:0003677">
    <property type="term" value="F:DNA binding"/>
    <property type="evidence" value="ECO:0007669"/>
    <property type="project" value="UniProtKB-UniRule"/>
</dbReference>
<keyword evidence="2 3" id="KW-0238">DNA-binding</keyword>
<evidence type="ECO:0000256" key="3">
    <source>
        <dbReference type="PROSITE-ProRule" id="PRU00335"/>
    </source>
</evidence>
<keyword evidence="6" id="KW-1185">Reference proteome</keyword>
<keyword evidence="1" id="KW-0678">Repressor</keyword>
<dbReference type="InterPro" id="IPR032551">
    <property type="entry name" value="BscR_C"/>
</dbReference>
<feature type="domain" description="HTH tetR-type" evidence="4">
    <location>
        <begin position="1"/>
        <end position="61"/>
    </location>
</feature>
<dbReference type="AlphaFoldDB" id="A0A9Q4B546"/>
<name>A0A9Q4B546_SALAG</name>
<dbReference type="PROSITE" id="PS50977">
    <property type="entry name" value="HTH_TETR_2"/>
    <property type="match status" value="1"/>
</dbReference>
<dbReference type="InterPro" id="IPR009057">
    <property type="entry name" value="Homeodomain-like_sf"/>
</dbReference>
<dbReference type="RefSeq" id="WP_257822657.1">
    <property type="nucleotide sequence ID" value="NZ_JABXYM010000001.1"/>
</dbReference>
<dbReference type="InterPro" id="IPR050624">
    <property type="entry name" value="HTH-type_Tx_Regulator"/>
</dbReference>
<organism evidence="5 6">
    <name type="scientific">Salipaludibacillus agaradhaerens</name>
    <name type="common">Bacillus agaradhaerens</name>
    <dbReference type="NCBI Taxonomy" id="76935"/>
    <lineage>
        <taxon>Bacteria</taxon>
        <taxon>Bacillati</taxon>
        <taxon>Bacillota</taxon>
        <taxon>Bacilli</taxon>
        <taxon>Bacillales</taxon>
        <taxon>Bacillaceae</taxon>
    </lineage>
</organism>
<evidence type="ECO:0000256" key="2">
    <source>
        <dbReference type="ARBA" id="ARBA00023125"/>
    </source>
</evidence>
<dbReference type="SUPFAM" id="SSF46689">
    <property type="entry name" value="Homeodomain-like"/>
    <property type="match status" value="1"/>
</dbReference>
<evidence type="ECO:0000313" key="6">
    <source>
        <dbReference type="Proteomes" id="UP001057753"/>
    </source>
</evidence>
<sequence length="185" mass="21157">MGKREDILTATLDLITEEGLQSVTFSKIFTKANVGSSTFYHYFSNKEDVVSEVFVNARTHMGEYILKEYDDTLTTYEKMKAILFNMAEFGFSHPHEMLLIDNYCDSPFIPEEIRKQPVPADETILQIIVEGQKHGIVRDMDPIFSCHIVIGIITSVIKGDLTGKFRLDENKIKQTVEICWKAIKV</sequence>
<protein>
    <submittedName>
        <fullName evidence="5">TetR/AcrR family transcriptional regulator</fullName>
    </submittedName>
</protein>
<dbReference type="SUPFAM" id="SSF48498">
    <property type="entry name" value="Tetracyclin repressor-like, C-terminal domain"/>
    <property type="match status" value="1"/>
</dbReference>
<dbReference type="InterPro" id="IPR001647">
    <property type="entry name" value="HTH_TetR"/>
</dbReference>
<proteinExistence type="predicted"/>
<dbReference type="InterPro" id="IPR036271">
    <property type="entry name" value="Tet_transcr_reg_TetR-rel_C_sf"/>
</dbReference>
<evidence type="ECO:0000313" key="5">
    <source>
        <dbReference type="EMBL" id="MCR6098300.1"/>
    </source>
</evidence>
<feature type="DNA-binding region" description="H-T-H motif" evidence="3">
    <location>
        <begin position="24"/>
        <end position="43"/>
    </location>
</feature>
<accession>A0A9Q4B546</accession>
<dbReference type="PANTHER" id="PTHR43479">
    <property type="entry name" value="ACREF/ENVCD OPERON REPRESSOR-RELATED"/>
    <property type="match status" value="1"/>
</dbReference>